<dbReference type="CDD" id="cd00519">
    <property type="entry name" value="Lipase_3"/>
    <property type="match status" value="1"/>
</dbReference>
<feature type="transmembrane region" description="Helical" evidence="15">
    <location>
        <begin position="499"/>
        <end position="520"/>
    </location>
</feature>
<evidence type="ECO:0000259" key="16">
    <source>
        <dbReference type="Pfam" id="PF01764"/>
    </source>
</evidence>
<keyword evidence="6" id="KW-0479">Metal-binding</keyword>
<evidence type="ECO:0000256" key="1">
    <source>
        <dbReference type="ARBA" id="ARBA00001913"/>
    </source>
</evidence>
<comment type="cofactor">
    <cofactor evidence="1">
        <name>Ca(2+)</name>
        <dbReference type="ChEBI" id="CHEBI:29108"/>
    </cofactor>
</comment>
<dbReference type="PANTHER" id="PTHR45792">
    <property type="entry name" value="DIACYLGLYCEROL LIPASE HOMOLOG-RELATED"/>
    <property type="match status" value="1"/>
</dbReference>
<evidence type="ECO:0000256" key="15">
    <source>
        <dbReference type="SAM" id="Phobius"/>
    </source>
</evidence>
<dbReference type="EC" id="3.1.1.116" evidence="14"/>
<keyword evidence="11" id="KW-0443">Lipid metabolism</keyword>
<dbReference type="GO" id="GO:0022008">
    <property type="term" value="P:neurogenesis"/>
    <property type="evidence" value="ECO:0007669"/>
    <property type="project" value="TreeGrafter"/>
</dbReference>
<evidence type="ECO:0000313" key="17">
    <source>
        <dbReference type="EMBL" id="KAK3924899.1"/>
    </source>
</evidence>
<reference evidence="17" key="2">
    <citation type="journal article" date="2023" name="BMC Genomics">
        <title>Pest status, molecular evolution, and epigenetic factors derived from the genome assembly of Frankliniella fusca, a thysanopteran phytovirus vector.</title>
        <authorList>
            <person name="Catto M.A."/>
            <person name="Labadie P.E."/>
            <person name="Jacobson A.L."/>
            <person name="Kennedy G.G."/>
            <person name="Srinivasan R."/>
            <person name="Hunt B.G."/>
        </authorList>
    </citation>
    <scope>NUCLEOTIDE SEQUENCE</scope>
    <source>
        <strain evidence="17">PL_HMW_Pooled</strain>
    </source>
</reference>
<evidence type="ECO:0000256" key="7">
    <source>
        <dbReference type="ARBA" id="ARBA00022801"/>
    </source>
</evidence>
<dbReference type="EMBL" id="JAHWGI010001208">
    <property type="protein sequence ID" value="KAK3924899.1"/>
    <property type="molecule type" value="Genomic_DNA"/>
</dbReference>
<dbReference type="Pfam" id="PF01764">
    <property type="entry name" value="Lipase_3"/>
    <property type="match status" value="1"/>
</dbReference>
<dbReference type="GO" id="GO:0005886">
    <property type="term" value="C:plasma membrane"/>
    <property type="evidence" value="ECO:0007669"/>
    <property type="project" value="UniProtKB-SubCell"/>
</dbReference>
<sequence>MIRAQLTERSARSLCSLPLGPTWSDPALPRPRQRSYLKGQASTHRAHVVPRRGVTLVLVLQTMPALQLWGRKWLAATDDMVFPGLFEFVIRLIGYYSSTWECARGGDLVRAYIVGMLALLTIVLLTLAVLINRSAQGSIMNTRARRHVPAVLVFKVLLIIPEVCWNVMGTMWAFSPDLVQCSPESFTKTVVEVMVLFDWVLFALTVFGLAVVFDPIGSLSRPPHLQNSEPLALESARHRRVAGMWVRRFRLIFCWVRRDEGCSEAFQQVAALLAALFRSTDLVPSDVLAGSVLLRVKQKRETRERRRLDLLGESPSPKRTIDLRELFVDAPAWMCLERGRHFLRLSMAAYGWPFVMYQYCATGIFRMVPHMTCCACFRAKTTLVMEDNCCLCNLAGVRYLSQVPPHDILFASFRNHLFELPFCVIADHKTANIVVAVRGSFSIRDIFTDLTANAEKFNVAGAPPDTMAHKGMLLGAQFIKKRLDDVGILEKAFNLYPNYGLILTGHSLGAGLAVLLAMILKSKYPDVKVYAFATPAGLLSREAARYTESFVFTVGVGDDFVMRLSVDSVENLRTQILEVLEACRLPKYRIILNGCGYALFGVPSRDLESTWRKSQVVTSTPRPRAHHSDCSLLAKDIKDRRFSRTRLFTAGRILHITHRKKSKADRKAGRGGPTYEMRWAQAEDFTELKIEPRMLLDHLPENVFKTIDTVLSEQVQEIGGPILTYRRGIIREV</sequence>
<accession>A0AAE1HPB3</accession>
<dbReference type="SUPFAM" id="SSF53474">
    <property type="entry name" value="alpha/beta-Hydrolases"/>
    <property type="match status" value="1"/>
</dbReference>
<feature type="domain" description="Fungal lipase-type" evidence="16">
    <location>
        <begin position="434"/>
        <end position="566"/>
    </location>
</feature>
<feature type="transmembrane region" description="Helical" evidence="15">
    <location>
        <begin position="194"/>
        <end position="213"/>
    </location>
</feature>
<dbReference type="GO" id="GO:0046872">
    <property type="term" value="F:metal ion binding"/>
    <property type="evidence" value="ECO:0007669"/>
    <property type="project" value="UniProtKB-KW"/>
</dbReference>
<dbReference type="InterPro" id="IPR029058">
    <property type="entry name" value="AB_hydrolase_fold"/>
</dbReference>
<keyword evidence="18" id="KW-1185">Reference proteome</keyword>
<dbReference type="GO" id="GO:0046340">
    <property type="term" value="P:diacylglycerol catabolic process"/>
    <property type="evidence" value="ECO:0007669"/>
    <property type="project" value="TreeGrafter"/>
</dbReference>
<evidence type="ECO:0000256" key="5">
    <source>
        <dbReference type="ARBA" id="ARBA00022692"/>
    </source>
</evidence>
<evidence type="ECO:0000256" key="6">
    <source>
        <dbReference type="ARBA" id="ARBA00022723"/>
    </source>
</evidence>
<comment type="caution">
    <text evidence="17">The sequence shown here is derived from an EMBL/GenBank/DDBJ whole genome shotgun (WGS) entry which is preliminary data.</text>
</comment>
<evidence type="ECO:0000256" key="11">
    <source>
        <dbReference type="ARBA" id="ARBA00023098"/>
    </source>
</evidence>
<dbReference type="PANTHER" id="PTHR45792:SF2">
    <property type="entry name" value="DIACYLGLYCEROL LIPASE-BETA"/>
    <property type="match status" value="1"/>
</dbReference>
<evidence type="ECO:0000256" key="2">
    <source>
        <dbReference type="ARBA" id="ARBA00004651"/>
    </source>
</evidence>
<gene>
    <name evidence="17" type="ORF">KUF71_013172</name>
</gene>
<keyword evidence="4" id="KW-0597">Phosphoprotein</keyword>
<dbReference type="InterPro" id="IPR002921">
    <property type="entry name" value="Fungal_lipase-type"/>
</dbReference>
<name>A0AAE1HPB3_9NEOP</name>
<feature type="transmembrane region" description="Helical" evidence="15">
    <location>
        <begin position="109"/>
        <end position="131"/>
    </location>
</feature>
<feature type="transmembrane region" description="Helical" evidence="15">
    <location>
        <begin position="152"/>
        <end position="174"/>
    </location>
</feature>
<keyword evidence="12 15" id="KW-0472">Membrane</keyword>
<evidence type="ECO:0000256" key="4">
    <source>
        <dbReference type="ARBA" id="ARBA00022553"/>
    </source>
</evidence>
<dbReference type="AlphaFoldDB" id="A0AAE1HPB3"/>
<proteinExistence type="predicted"/>
<keyword evidence="5 15" id="KW-0812">Transmembrane</keyword>
<evidence type="ECO:0000256" key="9">
    <source>
        <dbReference type="ARBA" id="ARBA00022963"/>
    </source>
</evidence>
<evidence type="ECO:0000256" key="13">
    <source>
        <dbReference type="ARBA" id="ARBA00024531"/>
    </source>
</evidence>
<dbReference type="Proteomes" id="UP001219518">
    <property type="component" value="Unassembled WGS sequence"/>
</dbReference>
<reference evidence="17" key="1">
    <citation type="submission" date="2021-07" db="EMBL/GenBank/DDBJ databases">
        <authorList>
            <person name="Catto M.A."/>
            <person name="Jacobson A."/>
            <person name="Kennedy G."/>
            <person name="Labadie P."/>
            <person name="Hunt B.G."/>
            <person name="Srinivasan R."/>
        </authorList>
    </citation>
    <scope>NUCLEOTIDE SEQUENCE</scope>
    <source>
        <strain evidence="17">PL_HMW_Pooled</strain>
        <tissue evidence="17">Head</tissue>
    </source>
</reference>
<dbReference type="Gene3D" id="3.40.50.1820">
    <property type="entry name" value="alpha/beta hydrolase"/>
    <property type="match status" value="1"/>
</dbReference>
<evidence type="ECO:0000256" key="10">
    <source>
        <dbReference type="ARBA" id="ARBA00022989"/>
    </source>
</evidence>
<evidence type="ECO:0000256" key="12">
    <source>
        <dbReference type="ARBA" id="ARBA00023136"/>
    </source>
</evidence>
<keyword evidence="9" id="KW-0442">Lipid degradation</keyword>
<comment type="subcellular location">
    <subcellularLocation>
        <location evidence="2">Cell membrane</location>
        <topology evidence="2">Multi-pass membrane protein</topology>
    </subcellularLocation>
</comment>
<organism evidence="17 18">
    <name type="scientific">Frankliniella fusca</name>
    <dbReference type="NCBI Taxonomy" id="407009"/>
    <lineage>
        <taxon>Eukaryota</taxon>
        <taxon>Metazoa</taxon>
        <taxon>Ecdysozoa</taxon>
        <taxon>Arthropoda</taxon>
        <taxon>Hexapoda</taxon>
        <taxon>Insecta</taxon>
        <taxon>Pterygota</taxon>
        <taxon>Neoptera</taxon>
        <taxon>Paraneoptera</taxon>
        <taxon>Thysanoptera</taxon>
        <taxon>Terebrantia</taxon>
        <taxon>Thripoidea</taxon>
        <taxon>Thripidae</taxon>
        <taxon>Frankliniella</taxon>
    </lineage>
</organism>
<dbReference type="GO" id="GO:0004806">
    <property type="term" value="F:triacylglycerol lipase activity"/>
    <property type="evidence" value="ECO:0007669"/>
    <property type="project" value="TreeGrafter"/>
</dbReference>
<dbReference type="GO" id="GO:0005737">
    <property type="term" value="C:cytoplasm"/>
    <property type="evidence" value="ECO:0007669"/>
    <property type="project" value="TreeGrafter"/>
</dbReference>
<keyword evidence="7" id="KW-0378">Hydrolase</keyword>
<evidence type="ECO:0000256" key="14">
    <source>
        <dbReference type="ARBA" id="ARBA00026104"/>
    </source>
</evidence>
<evidence type="ECO:0000256" key="8">
    <source>
        <dbReference type="ARBA" id="ARBA00022837"/>
    </source>
</evidence>
<comment type="catalytic activity">
    <reaction evidence="13">
        <text>a 1,2-diacyl-sn-glycerol + H2O = a 2-acylglycerol + a fatty acid + H(+)</text>
        <dbReference type="Rhea" id="RHEA:33275"/>
        <dbReference type="ChEBI" id="CHEBI:15377"/>
        <dbReference type="ChEBI" id="CHEBI:15378"/>
        <dbReference type="ChEBI" id="CHEBI:17389"/>
        <dbReference type="ChEBI" id="CHEBI:17815"/>
        <dbReference type="ChEBI" id="CHEBI:28868"/>
        <dbReference type="EC" id="3.1.1.116"/>
    </reaction>
    <physiologicalReaction direction="left-to-right" evidence="13">
        <dbReference type="Rhea" id="RHEA:33276"/>
    </physiologicalReaction>
</comment>
<evidence type="ECO:0000313" key="18">
    <source>
        <dbReference type="Proteomes" id="UP001219518"/>
    </source>
</evidence>
<dbReference type="InterPro" id="IPR052214">
    <property type="entry name" value="DAG_Lipase-Related"/>
</dbReference>
<keyword evidence="10 15" id="KW-1133">Transmembrane helix</keyword>
<protein>
    <recommendedName>
        <fullName evidence="14">sn-1-specific diacylglycerol lipase</fullName>
        <ecNumber evidence="14">3.1.1.116</ecNumber>
    </recommendedName>
</protein>
<evidence type="ECO:0000256" key="3">
    <source>
        <dbReference type="ARBA" id="ARBA00022475"/>
    </source>
</evidence>
<keyword evidence="8" id="KW-0106">Calcium</keyword>
<dbReference type="GO" id="GO:0019369">
    <property type="term" value="P:arachidonate metabolic process"/>
    <property type="evidence" value="ECO:0007669"/>
    <property type="project" value="TreeGrafter"/>
</dbReference>
<keyword evidence="3" id="KW-1003">Cell membrane</keyword>